<name>A0A803R3G1_CANSA</name>
<dbReference type="Gramene" id="novel_model_4632_5bd9a17a.2.5bd9b13a">
    <property type="protein sequence ID" value="cds.novel_model_4632_5bd9a17a.2.5bd9b13a"/>
    <property type="gene ID" value="novel_gene_2424_5bd9a17a"/>
</dbReference>
<evidence type="ECO:0000313" key="1">
    <source>
        <dbReference type="EnsemblPlants" id="cds.novel_model_4632_5bd9a17a.2.5bd9b13a"/>
    </source>
</evidence>
<dbReference type="AlphaFoldDB" id="A0A803R3G1"/>
<organism evidence="1 2">
    <name type="scientific">Cannabis sativa</name>
    <name type="common">Hemp</name>
    <name type="synonym">Marijuana</name>
    <dbReference type="NCBI Taxonomy" id="3483"/>
    <lineage>
        <taxon>Eukaryota</taxon>
        <taxon>Viridiplantae</taxon>
        <taxon>Streptophyta</taxon>
        <taxon>Embryophyta</taxon>
        <taxon>Tracheophyta</taxon>
        <taxon>Spermatophyta</taxon>
        <taxon>Magnoliopsida</taxon>
        <taxon>eudicotyledons</taxon>
        <taxon>Gunneridae</taxon>
        <taxon>Pentapetalae</taxon>
        <taxon>rosids</taxon>
        <taxon>fabids</taxon>
        <taxon>Rosales</taxon>
        <taxon>Cannabaceae</taxon>
        <taxon>Cannabis</taxon>
    </lineage>
</organism>
<keyword evidence="2" id="KW-1185">Reference proteome</keyword>
<gene>
    <name evidence="1" type="primary">LOC115720850</name>
</gene>
<evidence type="ECO:0000313" key="2">
    <source>
        <dbReference type="Proteomes" id="UP000596661"/>
    </source>
</evidence>
<dbReference type="Proteomes" id="UP000596661">
    <property type="component" value="Chromosome 6"/>
</dbReference>
<reference evidence="1" key="1">
    <citation type="submission" date="2018-11" db="EMBL/GenBank/DDBJ databases">
        <authorList>
            <person name="Grassa J C."/>
        </authorList>
    </citation>
    <scope>NUCLEOTIDE SEQUENCE [LARGE SCALE GENOMIC DNA]</scope>
</reference>
<dbReference type="EnsemblPlants" id="novel_model_4632_5bd9a17a.2.5bd9b13a">
    <property type="protein sequence ID" value="cds.novel_model_4632_5bd9a17a.2.5bd9b13a"/>
    <property type="gene ID" value="novel_gene_2424_5bd9a17a"/>
</dbReference>
<sequence length="62" mass="7067">MPHSGLNPLIFLPLSRRLKDVVVRHCRTQWRNFSGALKFIVVIGGLSLTLSKRKLHSIPTLF</sequence>
<accession>A0A803R3G1</accession>
<reference evidence="1" key="2">
    <citation type="submission" date="2021-03" db="UniProtKB">
        <authorList>
            <consortium name="EnsemblPlants"/>
        </authorList>
    </citation>
    <scope>IDENTIFICATION</scope>
</reference>
<protein>
    <submittedName>
        <fullName evidence="1">Uncharacterized protein</fullName>
    </submittedName>
</protein>
<proteinExistence type="predicted"/>
<dbReference type="EMBL" id="UZAU01000557">
    <property type="status" value="NOT_ANNOTATED_CDS"/>
    <property type="molecule type" value="Genomic_DNA"/>
</dbReference>